<dbReference type="EMBL" id="AGNL01020424">
    <property type="protein sequence ID" value="EJK61078.1"/>
    <property type="molecule type" value="Genomic_DNA"/>
</dbReference>
<dbReference type="AlphaFoldDB" id="K0S4N2"/>
<evidence type="ECO:0000313" key="2">
    <source>
        <dbReference type="EMBL" id="EJK61078.1"/>
    </source>
</evidence>
<gene>
    <name evidence="2" type="ORF">THAOC_18487</name>
</gene>
<proteinExistence type="predicted"/>
<keyword evidence="3" id="KW-1185">Reference proteome</keyword>
<sequence>MEAARCKPPLRPGRTSGLSCRSGSRVGGAGGGSGGRAALPKAVANRGSDYAPARPSWPNPQGLPSILPSWLASSGLAALASEALFGLFALAVPTRAADERRGGDPATVLEARMPPGGVGHRDVFHKLVQDDENIVEGEGSDYLCLREIQSFRRVQKVVVEALVSEGEKQGEYQSGGGVHGDDEVSAGDDVYMSWHNGCGLALCHTMASALSASKRKRAAFLVHTEKHEITCETGAKTC</sequence>
<evidence type="ECO:0000256" key="1">
    <source>
        <dbReference type="SAM" id="MobiDB-lite"/>
    </source>
</evidence>
<name>K0S4N2_THAOC</name>
<reference evidence="2 3" key="1">
    <citation type="journal article" date="2012" name="Genome Biol.">
        <title>Genome and low-iron response of an oceanic diatom adapted to chronic iron limitation.</title>
        <authorList>
            <person name="Lommer M."/>
            <person name="Specht M."/>
            <person name="Roy A.S."/>
            <person name="Kraemer L."/>
            <person name="Andreson R."/>
            <person name="Gutowska M.A."/>
            <person name="Wolf J."/>
            <person name="Bergner S.V."/>
            <person name="Schilhabel M.B."/>
            <person name="Klostermeier U.C."/>
            <person name="Beiko R.G."/>
            <person name="Rosenstiel P."/>
            <person name="Hippler M."/>
            <person name="Laroche J."/>
        </authorList>
    </citation>
    <scope>NUCLEOTIDE SEQUENCE [LARGE SCALE GENOMIC DNA]</scope>
    <source>
        <strain evidence="2 3">CCMP1005</strain>
    </source>
</reference>
<feature type="compositionally biased region" description="Gly residues" evidence="1">
    <location>
        <begin position="25"/>
        <end position="35"/>
    </location>
</feature>
<feature type="region of interest" description="Disordered" evidence="1">
    <location>
        <begin position="1"/>
        <end position="39"/>
    </location>
</feature>
<evidence type="ECO:0000313" key="3">
    <source>
        <dbReference type="Proteomes" id="UP000266841"/>
    </source>
</evidence>
<dbReference type="Proteomes" id="UP000266841">
    <property type="component" value="Unassembled WGS sequence"/>
</dbReference>
<comment type="caution">
    <text evidence="2">The sequence shown here is derived from an EMBL/GenBank/DDBJ whole genome shotgun (WGS) entry which is preliminary data.</text>
</comment>
<accession>K0S4N2</accession>
<organism evidence="2 3">
    <name type="scientific">Thalassiosira oceanica</name>
    <name type="common">Marine diatom</name>
    <dbReference type="NCBI Taxonomy" id="159749"/>
    <lineage>
        <taxon>Eukaryota</taxon>
        <taxon>Sar</taxon>
        <taxon>Stramenopiles</taxon>
        <taxon>Ochrophyta</taxon>
        <taxon>Bacillariophyta</taxon>
        <taxon>Coscinodiscophyceae</taxon>
        <taxon>Thalassiosirophycidae</taxon>
        <taxon>Thalassiosirales</taxon>
        <taxon>Thalassiosiraceae</taxon>
        <taxon>Thalassiosira</taxon>
    </lineage>
</organism>
<protein>
    <submittedName>
        <fullName evidence="2">Uncharacterized protein</fullName>
    </submittedName>
</protein>